<evidence type="ECO:0000256" key="7">
    <source>
        <dbReference type="ARBA" id="ARBA00023125"/>
    </source>
</evidence>
<evidence type="ECO:0000313" key="11">
    <source>
        <dbReference type="EMBL" id="KKI99648.1"/>
    </source>
</evidence>
<evidence type="ECO:0000313" key="12">
    <source>
        <dbReference type="Proteomes" id="UP000034681"/>
    </source>
</evidence>
<dbReference type="GO" id="GO:0051607">
    <property type="term" value="P:defense response to virus"/>
    <property type="evidence" value="ECO:0007669"/>
    <property type="project" value="UniProtKB-UniRule"/>
</dbReference>
<dbReference type="Gene3D" id="1.20.120.920">
    <property type="entry name" value="CRISPR-associated endonuclease Cas1, C-terminal domain"/>
    <property type="match status" value="1"/>
</dbReference>
<evidence type="ECO:0000256" key="4">
    <source>
        <dbReference type="ARBA" id="ARBA00022801"/>
    </source>
</evidence>
<comment type="function">
    <text evidence="10">CRISPR (clustered regularly interspaced short palindromic repeat), is an adaptive immune system that provides protection against mobile genetic elements (viruses, transposable elements and conjugative plasmids). CRISPR clusters contain spacers, sequences complementary to antecedent mobile elements, and target invading nucleic acids. CRISPR clusters are transcribed and processed into CRISPR RNA (crRNA). Acts as a dsDNA endonuclease. Involved in the integration of spacer DNA into the CRISPR cassette.</text>
</comment>
<dbReference type="InterPro" id="IPR042206">
    <property type="entry name" value="CRISPR-assoc_Cas1_C"/>
</dbReference>
<comment type="cofactor">
    <cofactor evidence="10">
        <name>Mg(2+)</name>
        <dbReference type="ChEBI" id="CHEBI:18420"/>
    </cofactor>
    <cofactor evidence="10">
        <name>Mn(2+)</name>
        <dbReference type="ChEBI" id="CHEBI:29035"/>
    </cofactor>
</comment>
<dbReference type="InterPro" id="IPR002729">
    <property type="entry name" value="CRISPR-assoc_Cas1"/>
</dbReference>
<keyword evidence="5 10" id="KW-0460">Magnesium</keyword>
<dbReference type="eggNOG" id="COG1518">
    <property type="taxonomic scope" value="Bacteria"/>
</dbReference>
<dbReference type="RefSeq" id="WP_026099197.1">
    <property type="nucleotide sequence ID" value="NZ_KB235933.1"/>
</dbReference>
<evidence type="ECO:0000256" key="1">
    <source>
        <dbReference type="ARBA" id="ARBA00022722"/>
    </source>
</evidence>
<dbReference type="AlphaFoldDB" id="A0A0M2PY89"/>
<keyword evidence="2 10" id="KW-0479">Metal-binding</keyword>
<dbReference type="Pfam" id="PF01867">
    <property type="entry name" value="Cas_Cas1"/>
    <property type="match status" value="1"/>
</dbReference>
<feature type="binding site" evidence="10">
    <location>
        <position position="222"/>
    </location>
    <ligand>
        <name>Mn(2+)</name>
        <dbReference type="ChEBI" id="CHEBI:29035"/>
    </ligand>
</feature>
<comment type="subunit">
    <text evidence="9 10">Homodimer, forms a heterotetramer with a Cas2 homodimer.</text>
</comment>
<dbReference type="NCBIfam" id="TIGR00287">
    <property type="entry name" value="cas1"/>
    <property type="match status" value="1"/>
</dbReference>
<keyword evidence="7 10" id="KW-0238">DNA-binding</keyword>
<dbReference type="GO" id="GO:0046872">
    <property type="term" value="F:metal ion binding"/>
    <property type="evidence" value="ECO:0007669"/>
    <property type="project" value="UniProtKB-UniRule"/>
</dbReference>
<keyword evidence="3 10" id="KW-0255">Endonuclease</keyword>
<feature type="binding site" evidence="10">
    <location>
        <position position="237"/>
    </location>
    <ligand>
        <name>Mn(2+)</name>
        <dbReference type="ChEBI" id="CHEBI:29035"/>
    </ligand>
</feature>
<evidence type="ECO:0000256" key="9">
    <source>
        <dbReference type="ARBA" id="ARBA00038592"/>
    </source>
</evidence>
<evidence type="ECO:0000256" key="2">
    <source>
        <dbReference type="ARBA" id="ARBA00022723"/>
    </source>
</evidence>
<dbReference type="InterPro" id="IPR050646">
    <property type="entry name" value="Cas1"/>
</dbReference>
<dbReference type="EC" id="3.1.-.-" evidence="10"/>
<feature type="binding site" evidence="10">
    <location>
        <position position="156"/>
    </location>
    <ligand>
        <name>Mn(2+)</name>
        <dbReference type="ChEBI" id="CHEBI:29035"/>
    </ligand>
</feature>
<dbReference type="PANTHER" id="PTHR34353:SF2">
    <property type="entry name" value="CRISPR-ASSOCIATED ENDONUCLEASE CAS1 1"/>
    <property type="match status" value="1"/>
</dbReference>
<name>A0A0M2PY89_PROHO</name>
<comment type="caution">
    <text evidence="11">The sequence shown here is derived from an EMBL/GenBank/DDBJ whole genome shotgun (WGS) entry which is preliminary data.</text>
</comment>
<dbReference type="GO" id="GO:0003677">
    <property type="term" value="F:DNA binding"/>
    <property type="evidence" value="ECO:0007669"/>
    <property type="project" value="UniProtKB-KW"/>
</dbReference>
<dbReference type="GO" id="GO:0016787">
    <property type="term" value="F:hydrolase activity"/>
    <property type="evidence" value="ECO:0007669"/>
    <property type="project" value="UniProtKB-KW"/>
</dbReference>
<evidence type="ECO:0000256" key="8">
    <source>
        <dbReference type="ARBA" id="ARBA00023211"/>
    </source>
</evidence>
<dbReference type="Gene3D" id="3.100.10.20">
    <property type="entry name" value="CRISPR-associated endonuclease Cas1, N-terminal domain"/>
    <property type="match status" value="1"/>
</dbReference>
<dbReference type="InterPro" id="IPR042211">
    <property type="entry name" value="CRISPR-assoc_Cas1_N"/>
</dbReference>
<evidence type="ECO:0000256" key="6">
    <source>
        <dbReference type="ARBA" id="ARBA00023118"/>
    </source>
</evidence>
<dbReference type="EMBL" id="AJTX02000004">
    <property type="protein sequence ID" value="KKI99648.1"/>
    <property type="molecule type" value="Genomic_DNA"/>
</dbReference>
<dbReference type="STRING" id="317619.GCA_000332315_00146"/>
<sequence length="330" mass="37792">MRTLYLSRQGCFVSLQQEMLVVKQGDRTLEEVRLPLLDQVLVFGQSQLTTQAIRACLWRNIPIAYLSRMGYCYGRVVAIEGGYRQLARYQRELTALERLLLAQALVKAKLLNSRVILQRQQRRRSSLMLETAIEQLAYLIHQISDTDQIDRLMGLEGAAAAQYFQGFGDCLRHADFAFVSRSRRPPGNPVNALLSFGYQVLWNHLLTLVELQGLDPYEGCLHQGSYRHAALVSDLIEPFRAPLVDSLVLQLINNGELDAQGDFEYRDGGCFLGERGRRKWLGAFVQRMEMPVQSEEDAAQPSWDLLNRQVRAYKEFVYSPVQGYAPYRIR</sequence>
<keyword evidence="12" id="KW-1185">Reference proteome</keyword>
<evidence type="ECO:0000256" key="10">
    <source>
        <dbReference type="HAMAP-Rule" id="MF_01470"/>
    </source>
</evidence>
<dbReference type="GO" id="GO:0043571">
    <property type="term" value="P:maintenance of CRISPR repeat elements"/>
    <property type="evidence" value="ECO:0007669"/>
    <property type="project" value="UniProtKB-UniRule"/>
</dbReference>
<dbReference type="HAMAP" id="MF_01470">
    <property type="entry name" value="Cas1"/>
    <property type="match status" value="1"/>
</dbReference>
<reference evidence="11" key="1">
    <citation type="submission" date="2012-04" db="EMBL/GenBank/DDBJ databases">
        <authorList>
            <person name="Borisov I.G."/>
            <person name="Ivanikova N.V."/>
            <person name="Pinevich A.V."/>
        </authorList>
    </citation>
    <scope>NUCLEOTIDE SEQUENCE</scope>
    <source>
        <strain evidence="11">CALU 1027</strain>
    </source>
</reference>
<dbReference type="Proteomes" id="UP000034681">
    <property type="component" value="Unassembled WGS sequence"/>
</dbReference>
<keyword evidence="1 10" id="KW-0540">Nuclease</keyword>
<gene>
    <name evidence="10" type="primary">cas1</name>
    <name evidence="11" type="ORF">PROH_07065</name>
</gene>
<keyword evidence="4 10" id="KW-0378">Hydrolase</keyword>
<dbReference type="CDD" id="cd09634">
    <property type="entry name" value="Cas1_I-II-III"/>
    <property type="match status" value="1"/>
</dbReference>
<comment type="similarity">
    <text evidence="10">Belongs to the CRISPR-associated endonuclease Cas1 family.</text>
</comment>
<proteinExistence type="inferred from homology"/>
<evidence type="ECO:0000256" key="3">
    <source>
        <dbReference type="ARBA" id="ARBA00022759"/>
    </source>
</evidence>
<protein>
    <recommendedName>
        <fullName evidence="10">CRISPR-associated endonuclease Cas1</fullName>
        <ecNumber evidence="10">3.1.-.-</ecNumber>
    </recommendedName>
</protein>
<evidence type="ECO:0000256" key="5">
    <source>
        <dbReference type="ARBA" id="ARBA00022842"/>
    </source>
</evidence>
<accession>A0A0M2PY89</accession>
<dbReference type="PANTHER" id="PTHR34353">
    <property type="entry name" value="CRISPR-ASSOCIATED ENDONUCLEASE CAS1 1"/>
    <property type="match status" value="1"/>
</dbReference>
<dbReference type="OrthoDB" id="9803119at2"/>
<keyword evidence="6 10" id="KW-0051">Antiviral defense</keyword>
<dbReference type="GO" id="GO:0004519">
    <property type="term" value="F:endonuclease activity"/>
    <property type="evidence" value="ECO:0007669"/>
    <property type="project" value="UniProtKB-UniRule"/>
</dbReference>
<organism evidence="11 12">
    <name type="scientific">Prochlorothrix hollandica PCC 9006 = CALU 1027</name>
    <dbReference type="NCBI Taxonomy" id="317619"/>
    <lineage>
        <taxon>Bacteria</taxon>
        <taxon>Bacillati</taxon>
        <taxon>Cyanobacteriota</taxon>
        <taxon>Cyanophyceae</taxon>
        <taxon>Prochlorotrichales</taxon>
        <taxon>Prochlorotrichaceae</taxon>
        <taxon>Prochlorothrix</taxon>
    </lineage>
</organism>
<keyword evidence="8 10" id="KW-0464">Manganese</keyword>